<dbReference type="InParanoid" id="A0A6J2PMK9"/>
<dbReference type="FunFam" id="3.40.190.80:FF:000015">
    <property type="entry name" value="Inositol polyphosphate 1-phosphatase"/>
    <property type="match status" value="1"/>
</dbReference>
<keyword evidence="16" id="KW-1185">Reference proteome</keyword>
<proteinExistence type="inferred from homology"/>
<keyword evidence="8" id="KW-0378">Hydrolase</keyword>
<dbReference type="SUPFAM" id="SSF56655">
    <property type="entry name" value="Carbohydrate phosphatase"/>
    <property type="match status" value="1"/>
</dbReference>
<comment type="function">
    <text evidence="13">Mg(2+)-dependent phosphatase that catalyzes the hydrolysis of the 1-position phosphate from inositol 1,4-bisphosphate and inositol 1,3,4-trisphosphate and participates in inositol phosphate metabolism.</text>
</comment>
<keyword evidence="9 15" id="KW-0460">Magnesium</keyword>
<evidence type="ECO:0000313" key="17">
    <source>
        <dbReference type="RefSeq" id="XP_029287383.1"/>
    </source>
</evidence>
<feature type="binding site" evidence="15">
    <location>
        <position position="301"/>
    </location>
    <ligand>
        <name>Mg(2+)</name>
        <dbReference type="ChEBI" id="CHEBI:18420"/>
        <label>1</label>
        <note>catalytic</note>
    </ligand>
</feature>
<dbReference type="EC" id="3.1.3.57" evidence="12"/>
<dbReference type="GO" id="GO:0004441">
    <property type="term" value="F:inositol-1,4-bisphosphate 1-phosphatase activity"/>
    <property type="evidence" value="ECO:0007669"/>
    <property type="project" value="UniProtKB-EC"/>
</dbReference>
<dbReference type="GO" id="GO:0046872">
    <property type="term" value="F:metal ion binding"/>
    <property type="evidence" value="ECO:0007669"/>
    <property type="project" value="UniProtKB-KW"/>
</dbReference>
<evidence type="ECO:0000256" key="12">
    <source>
        <dbReference type="ARBA" id="ARBA00044519"/>
    </source>
</evidence>
<sequence>MADLLRLLLRVAEKAANVARVCRQEALLFQLLVQEKTGDDKNKKFVQDFKTLADVVIQELIRHDVGAQFPEMSAFIHGEESNKFENGLGESVTVTVCGTEQETAALLATVLDGDHAAASLLARAIHQDPATIDANTDGLTVPLSPSELGIWIDPIDATSQYIEGREEVLEEGRLSPSGLHCALVLIGVYLRSTGEPVMGVINQPFNYKDPAGGGWRGKHFWGVSCGSINVCSVSRPKDGPAGRLSVVLSSSEKPIVKEALTSLCGPDKLKYASGAGYKILCVIQGLTDAYVLSEGSTFKWDSCAPHALLRALGGGVVDLAKCLQSSSGAQDAHTELTYHQPYTECKGADRWANHGGLVAYRDCSHLRSIIGPLKGKL</sequence>
<evidence type="ECO:0000256" key="13">
    <source>
        <dbReference type="ARBA" id="ARBA00059706"/>
    </source>
</evidence>
<dbReference type="GO" id="GO:0046854">
    <property type="term" value="P:phosphatidylinositol phosphate biosynthetic process"/>
    <property type="evidence" value="ECO:0007669"/>
    <property type="project" value="InterPro"/>
</dbReference>
<keyword evidence="5" id="KW-0597">Phosphoprotein</keyword>
<dbReference type="PROSITE" id="PS00630">
    <property type="entry name" value="IMP_2"/>
    <property type="match status" value="1"/>
</dbReference>
<comment type="subunit">
    <text evidence="4">Monomer.</text>
</comment>
<evidence type="ECO:0000256" key="15">
    <source>
        <dbReference type="PIRSR" id="PIRSR600760-2"/>
    </source>
</evidence>
<accession>A0A6J2PMK9</accession>
<evidence type="ECO:0000256" key="1">
    <source>
        <dbReference type="ARBA" id="ARBA00001946"/>
    </source>
</evidence>
<comment type="pathway">
    <text evidence="2">Signal transduction; phosphatidylinositol signaling pathway.</text>
</comment>
<dbReference type="GeneID" id="115008160"/>
<evidence type="ECO:0000256" key="11">
    <source>
        <dbReference type="ARBA" id="ARBA00044478"/>
    </source>
</evidence>
<organism evidence="16 17">
    <name type="scientific">Cottoperca gobio</name>
    <name type="common">Frogmouth</name>
    <name type="synonym">Aphritis gobio</name>
    <dbReference type="NCBI Taxonomy" id="56716"/>
    <lineage>
        <taxon>Eukaryota</taxon>
        <taxon>Metazoa</taxon>
        <taxon>Chordata</taxon>
        <taxon>Craniata</taxon>
        <taxon>Vertebrata</taxon>
        <taxon>Euteleostomi</taxon>
        <taxon>Actinopterygii</taxon>
        <taxon>Neopterygii</taxon>
        <taxon>Teleostei</taxon>
        <taxon>Neoteleostei</taxon>
        <taxon>Acanthomorphata</taxon>
        <taxon>Eupercaria</taxon>
        <taxon>Perciformes</taxon>
        <taxon>Notothenioidei</taxon>
        <taxon>Bovichtidae</taxon>
        <taxon>Cottoperca</taxon>
    </lineage>
</organism>
<dbReference type="Proteomes" id="UP000504630">
    <property type="component" value="Chromosome 5"/>
</dbReference>
<dbReference type="InterPro" id="IPR050725">
    <property type="entry name" value="CysQ/Inositol_MonoPase"/>
</dbReference>
<dbReference type="Gene3D" id="3.40.190.80">
    <property type="match status" value="1"/>
</dbReference>
<dbReference type="OrthoDB" id="9977309at2759"/>
<dbReference type="Gene3D" id="4.10.460.10">
    <property type="entry name" value="Inositol Polyphosphate 1-phosphatase, domain 1"/>
    <property type="match status" value="1"/>
</dbReference>
<dbReference type="PANTHER" id="PTHR43028:SF3">
    <property type="entry name" value="INOSITOL POLYPHOSPHATE 1-PHOSPHATASE"/>
    <property type="match status" value="1"/>
</dbReference>
<evidence type="ECO:0000256" key="2">
    <source>
        <dbReference type="ARBA" id="ARBA00004847"/>
    </source>
</evidence>
<dbReference type="InterPro" id="IPR000760">
    <property type="entry name" value="Inositol_monophosphatase-like"/>
</dbReference>
<keyword evidence="6" id="KW-0452">Lithium</keyword>
<evidence type="ECO:0000256" key="6">
    <source>
        <dbReference type="ARBA" id="ARBA00022671"/>
    </source>
</evidence>
<evidence type="ECO:0000256" key="9">
    <source>
        <dbReference type="ARBA" id="ARBA00022842"/>
    </source>
</evidence>
<evidence type="ECO:0000256" key="8">
    <source>
        <dbReference type="ARBA" id="ARBA00022801"/>
    </source>
</evidence>
<protein>
    <recommendedName>
        <fullName evidence="14">Inositol polyphosphate 1-phosphatase</fullName>
        <ecNumber evidence="12">3.1.3.57</ecNumber>
    </recommendedName>
</protein>
<comment type="cofactor">
    <cofactor evidence="1 15">
        <name>Mg(2+)</name>
        <dbReference type="ChEBI" id="CHEBI:18420"/>
    </cofactor>
</comment>
<evidence type="ECO:0000256" key="5">
    <source>
        <dbReference type="ARBA" id="ARBA00022553"/>
    </source>
</evidence>
<evidence type="ECO:0000313" key="16">
    <source>
        <dbReference type="Proteomes" id="UP000504630"/>
    </source>
</evidence>
<evidence type="ECO:0000256" key="10">
    <source>
        <dbReference type="ARBA" id="ARBA00044465"/>
    </source>
</evidence>
<reference evidence="17" key="1">
    <citation type="submission" date="2025-08" db="UniProtKB">
        <authorList>
            <consortium name="RefSeq"/>
        </authorList>
    </citation>
    <scope>IDENTIFICATION</scope>
</reference>
<feature type="binding site" evidence="15">
    <location>
        <position position="79"/>
    </location>
    <ligand>
        <name>Mg(2+)</name>
        <dbReference type="ChEBI" id="CHEBI:18420"/>
        <label>1</label>
        <note>catalytic</note>
    </ligand>
</feature>
<dbReference type="Pfam" id="PF00459">
    <property type="entry name" value="Inositol_P"/>
    <property type="match status" value="1"/>
</dbReference>
<dbReference type="PANTHER" id="PTHR43028">
    <property type="entry name" value="3'(2'),5'-BISPHOSPHATE NUCLEOTIDASE 1"/>
    <property type="match status" value="1"/>
</dbReference>
<evidence type="ECO:0000256" key="14">
    <source>
        <dbReference type="ARBA" id="ARBA00070066"/>
    </source>
</evidence>
<feature type="binding site" evidence="15">
    <location>
        <position position="156"/>
    </location>
    <ligand>
        <name>Mg(2+)</name>
        <dbReference type="ChEBI" id="CHEBI:18420"/>
        <label>1</label>
        <note>catalytic</note>
    </ligand>
</feature>
<dbReference type="Gene3D" id="3.30.540.10">
    <property type="entry name" value="Fructose-1,6-Bisphosphatase, subunit A, domain 1"/>
    <property type="match status" value="1"/>
</dbReference>
<gene>
    <name evidence="17" type="primary">inpp1</name>
</gene>
<comment type="catalytic activity">
    <reaction evidence="11">
        <text>1D-myo-inositol 1,4-bisphosphate + H2O = 1D-myo-inositol 4-phosphate + phosphate</text>
        <dbReference type="Rhea" id="RHEA:15553"/>
        <dbReference type="ChEBI" id="CHEBI:15377"/>
        <dbReference type="ChEBI" id="CHEBI:43474"/>
        <dbReference type="ChEBI" id="CHEBI:58282"/>
        <dbReference type="ChEBI" id="CHEBI:58469"/>
        <dbReference type="EC" id="3.1.3.57"/>
    </reaction>
    <physiologicalReaction direction="left-to-right" evidence="11">
        <dbReference type="Rhea" id="RHEA:15554"/>
    </physiologicalReaction>
</comment>
<evidence type="ECO:0000256" key="7">
    <source>
        <dbReference type="ARBA" id="ARBA00022723"/>
    </source>
</evidence>
<comment type="catalytic activity">
    <reaction evidence="10">
        <text>1D-myo-inositol 1,3,4-trisphosphate + H2O = 1D-myo-inositol 3,4-bisphosphate + phosphate</text>
        <dbReference type="Rhea" id="RHEA:70319"/>
        <dbReference type="ChEBI" id="CHEBI:15377"/>
        <dbReference type="ChEBI" id="CHEBI:43474"/>
        <dbReference type="ChEBI" id="CHEBI:58414"/>
        <dbReference type="ChEBI" id="CHEBI:83241"/>
    </reaction>
    <physiologicalReaction direction="left-to-right" evidence="10">
        <dbReference type="Rhea" id="RHEA:70320"/>
    </physiologicalReaction>
</comment>
<feature type="binding site" evidence="15">
    <location>
        <position position="153"/>
    </location>
    <ligand>
        <name>Mg(2+)</name>
        <dbReference type="ChEBI" id="CHEBI:18420"/>
        <label>1</label>
        <note>catalytic</note>
    </ligand>
</feature>
<dbReference type="CDD" id="cd01640">
    <property type="entry name" value="IPPase"/>
    <property type="match status" value="1"/>
</dbReference>
<feature type="binding site" evidence="15">
    <location>
        <position position="155"/>
    </location>
    <ligand>
        <name>Mg(2+)</name>
        <dbReference type="ChEBI" id="CHEBI:18420"/>
        <label>1</label>
        <note>catalytic</note>
    </ligand>
</feature>
<keyword evidence="7 15" id="KW-0479">Metal-binding</keyword>
<dbReference type="AlphaFoldDB" id="A0A6J2PMK9"/>
<name>A0A6J2PMK9_COTGO</name>
<dbReference type="InterPro" id="IPR044897">
    <property type="entry name" value="INPP1_dom_1"/>
</dbReference>
<evidence type="ECO:0000256" key="4">
    <source>
        <dbReference type="ARBA" id="ARBA00011245"/>
    </source>
</evidence>
<dbReference type="CTD" id="3628"/>
<dbReference type="KEGG" id="cgob:115008160"/>
<dbReference type="InterPro" id="IPR020550">
    <property type="entry name" value="Inositol_monophosphatase_CS"/>
</dbReference>
<comment type="similarity">
    <text evidence="3">Belongs to the inositol monophosphatase superfamily.</text>
</comment>
<dbReference type="FunFam" id="4.10.460.10:FF:000001">
    <property type="entry name" value="Inositol polyphosphate 1-phosphatase"/>
    <property type="match status" value="1"/>
</dbReference>
<dbReference type="RefSeq" id="XP_029287383.1">
    <property type="nucleotide sequence ID" value="XM_029431523.1"/>
</dbReference>
<evidence type="ECO:0000256" key="3">
    <source>
        <dbReference type="ARBA" id="ARBA00009759"/>
    </source>
</evidence>